<comment type="caution">
    <text evidence="1">The sequence shown here is derived from an EMBL/GenBank/DDBJ whole genome shotgun (WGS) entry which is preliminary data.</text>
</comment>
<dbReference type="EMBL" id="JAPDRP010000025">
    <property type="protein sequence ID" value="KAJ9636343.1"/>
    <property type="molecule type" value="Genomic_DNA"/>
</dbReference>
<proteinExistence type="predicted"/>
<sequence>MPAENEFKPALLIVDLQEDFCPRHYFRVPPGPSPPSLFANHVPSPQNGSLAVAGGRDIAPIINSLLSLPFTLKVATKDFHPRDHISFASNHPPPHNKPFESVITIANPYNASETERTRLWPDHCVQGTPGAELIPELDIAKIQHVVEKGQDKRVEMYSAFAAPFRDPRGLAERLRESGVTHVFVVGLAMDYCVNFTAVDAAKEGFETYVVEEATRAVDPGTWDEVKVSLAGHGVKMVSVEGREVERVKGLAS</sequence>
<keyword evidence="1" id="KW-0378">Hydrolase</keyword>
<accession>A0ACC2YLY3</accession>
<organism evidence="1 2">
    <name type="scientific">Coniosporium tulheliwenetii</name>
    <dbReference type="NCBI Taxonomy" id="3383036"/>
    <lineage>
        <taxon>Eukaryota</taxon>
        <taxon>Fungi</taxon>
        <taxon>Dikarya</taxon>
        <taxon>Ascomycota</taxon>
        <taxon>Pezizomycotina</taxon>
        <taxon>Dothideomycetes</taxon>
        <taxon>Dothideomycetes incertae sedis</taxon>
        <taxon>Coniosporium</taxon>
    </lineage>
</organism>
<evidence type="ECO:0000313" key="2">
    <source>
        <dbReference type="Proteomes" id="UP001172680"/>
    </source>
</evidence>
<name>A0ACC2YLY3_9PEZI</name>
<dbReference type="Proteomes" id="UP001172680">
    <property type="component" value="Unassembled WGS sequence"/>
</dbReference>
<dbReference type="EC" id="3.5.1.19" evidence="1"/>
<gene>
    <name evidence="1" type="primary">PNC1</name>
    <name evidence="1" type="ORF">H2199_008018</name>
</gene>
<evidence type="ECO:0000313" key="1">
    <source>
        <dbReference type="EMBL" id="KAJ9636343.1"/>
    </source>
</evidence>
<keyword evidence="2" id="KW-1185">Reference proteome</keyword>
<protein>
    <submittedName>
        <fullName evidence="1">NAD(+) salvage pathway protein</fullName>
        <ecNumber evidence="1">3.5.1.19</ecNumber>
    </submittedName>
</protein>
<reference evidence="1" key="1">
    <citation type="submission" date="2022-10" db="EMBL/GenBank/DDBJ databases">
        <title>Culturing micro-colonial fungi from biological soil crusts in the Mojave desert and describing Neophaeococcomyces mojavensis, and introducing the new genera and species Taxawa tesnikishii.</title>
        <authorList>
            <person name="Kurbessoian T."/>
            <person name="Stajich J.E."/>
        </authorList>
    </citation>
    <scope>NUCLEOTIDE SEQUENCE</scope>
    <source>
        <strain evidence="1">JES_115</strain>
    </source>
</reference>